<dbReference type="EMBL" id="POSP01000003">
    <property type="protein sequence ID" value="PND39734.1"/>
    <property type="molecule type" value="Genomic_DNA"/>
</dbReference>
<organism evidence="16 17">
    <name type="scientific">Kinneretia aquatilis</name>
    <dbReference type="NCBI Taxonomy" id="2070761"/>
    <lineage>
        <taxon>Bacteria</taxon>
        <taxon>Pseudomonadati</taxon>
        <taxon>Pseudomonadota</taxon>
        <taxon>Betaproteobacteria</taxon>
        <taxon>Burkholderiales</taxon>
        <taxon>Sphaerotilaceae</taxon>
        <taxon>Roseateles</taxon>
    </lineage>
</organism>
<dbReference type="GO" id="GO:0005829">
    <property type="term" value="C:cytosol"/>
    <property type="evidence" value="ECO:0007669"/>
    <property type="project" value="TreeGrafter"/>
</dbReference>
<dbReference type="Gene3D" id="3.40.50.150">
    <property type="entry name" value="Vaccinia Virus protein VP39"/>
    <property type="match status" value="1"/>
</dbReference>
<comment type="similarity">
    <text evidence="3 14">Belongs to the class I-like SAM-binding methyltransferase superfamily. RsmB/NOP family.</text>
</comment>
<reference evidence="16 17" key="1">
    <citation type="submission" date="2018-01" db="EMBL/GenBank/DDBJ databases">
        <title>Draft genome sequence of Paucibacter aquatile CR182 isolated from freshwater of the Nakdong River.</title>
        <authorList>
            <person name="Choi A."/>
            <person name="Chung E.J."/>
        </authorList>
    </citation>
    <scope>NUCLEOTIDE SEQUENCE [LARGE SCALE GENOMIC DNA]</scope>
    <source>
        <strain evidence="16 17">CR182</strain>
    </source>
</reference>
<keyword evidence="10 14" id="KW-0694">RNA-binding</keyword>
<dbReference type="FunFam" id="3.40.50.150:FF:000022">
    <property type="entry name" value="Ribosomal RNA small subunit methyltransferase B"/>
    <property type="match status" value="1"/>
</dbReference>
<keyword evidence="9 14" id="KW-0949">S-adenosyl-L-methionine</keyword>
<accession>A0A2N8L1Z8</accession>
<dbReference type="InterPro" id="IPR023267">
    <property type="entry name" value="RCMT"/>
</dbReference>
<dbReference type="Proteomes" id="UP000235916">
    <property type="component" value="Unassembled WGS sequence"/>
</dbReference>
<dbReference type="Gene3D" id="1.10.940.10">
    <property type="entry name" value="NusB-like"/>
    <property type="match status" value="1"/>
</dbReference>
<evidence type="ECO:0000256" key="14">
    <source>
        <dbReference type="PROSITE-ProRule" id="PRU01023"/>
    </source>
</evidence>
<dbReference type="EC" id="2.1.1.176" evidence="4"/>
<feature type="binding site" evidence="14">
    <location>
        <position position="339"/>
    </location>
    <ligand>
        <name>S-adenosyl-L-methionine</name>
        <dbReference type="ChEBI" id="CHEBI:59789"/>
    </ligand>
</feature>
<dbReference type="PANTHER" id="PTHR22807">
    <property type="entry name" value="NOP2 YEAST -RELATED NOL1/NOP2/FMU SUN DOMAIN-CONTAINING"/>
    <property type="match status" value="1"/>
</dbReference>
<dbReference type="Pfam" id="PF22458">
    <property type="entry name" value="RsmF-B_ferredox"/>
    <property type="match status" value="1"/>
</dbReference>
<dbReference type="Gene3D" id="3.30.70.1170">
    <property type="entry name" value="Sun protein, domain 3"/>
    <property type="match status" value="1"/>
</dbReference>
<protein>
    <recommendedName>
        <fullName evidence="4">16S rRNA (cytosine(967)-C(5))-methyltransferase</fullName>
        <ecNumber evidence="4">2.1.1.176</ecNumber>
    </recommendedName>
    <alternativeName>
        <fullName evidence="11">16S rRNA m5C967 methyltransferase</fullName>
    </alternativeName>
    <alternativeName>
        <fullName evidence="12">rRNA (cytosine-C(5)-)-methyltransferase RsmB</fullName>
    </alternativeName>
</protein>
<evidence type="ECO:0000256" key="4">
    <source>
        <dbReference type="ARBA" id="ARBA00012140"/>
    </source>
</evidence>
<evidence type="ECO:0000313" key="16">
    <source>
        <dbReference type="EMBL" id="PND39734.1"/>
    </source>
</evidence>
<evidence type="ECO:0000313" key="17">
    <source>
        <dbReference type="Proteomes" id="UP000235916"/>
    </source>
</evidence>
<evidence type="ECO:0000256" key="6">
    <source>
        <dbReference type="ARBA" id="ARBA00022552"/>
    </source>
</evidence>
<evidence type="ECO:0000256" key="7">
    <source>
        <dbReference type="ARBA" id="ARBA00022603"/>
    </source>
</evidence>
<dbReference type="InterPro" id="IPR004573">
    <property type="entry name" value="rRNA_ssu_MeTfrase_B"/>
</dbReference>
<dbReference type="InterPro" id="IPR054728">
    <property type="entry name" value="RsmB-like_ferredoxin"/>
</dbReference>
<dbReference type="SUPFAM" id="SSF48013">
    <property type="entry name" value="NusB-like"/>
    <property type="match status" value="1"/>
</dbReference>
<evidence type="ECO:0000256" key="12">
    <source>
        <dbReference type="ARBA" id="ARBA00031088"/>
    </source>
</evidence>
<dbReference type="InterPro" id="IPR035926">
    <property type="entry name" value="NusB-like_sf"/>
</dbReference>
<dbReference type="SUPFAM" id="SSF53335">
    <property type="entry name" value="S-adenosyl-L-methionine-dependent methyltransferases"/>
    <property type="match status" value="1"/>
</dbReference>
<keyword evidence="6" id="KW-0698">rRNA processing</keyword>
<dbReference type="GO" id="GO:0009383">
    <property type="term" value="F:rRNA (cytosine-C5-)-methyltransferase activity"/>
    <property type="evidence" value="ECO:0007669"/>
    <property type="project" value="TreeGrafter"/>
</dbReference>
<feature type="domain" description="SAM-dependent MTase RsmB/NOP-type" evidence="15">
    <location>
        <begin position="218"/>
        <end position="510"/>
    </location>
</feature>
<feature type="binding site" evidence="14">
    <location>
        <position position="365"/>
    </location>
    <ligand>
        <name>S-adenosyl-L-methionine</name>
        <dbReference type="ChEBI" id="CHEBI:59789"/>
    </ligand>
</feature>
<keyword evidence="8 14" id="KW-0808">Transferase</keyword>
<keyword evidence="5" id="KW-0963">Cytoplasm</keyword>
<keyword evidence="7 14" id="KW-0489">Methyltransferase</keyword>
<dbReference type="NCBIfam" id="NF008149">
    <property type="entry name" value="PRK10901.1"/>
    <property type="match status" value="1"/>
</dbReference>
<dbReference type="InterPro" id="IPR029063">
    <property type="entry name" value="SAM-dependent_MTases_sf"/>
</dbReference>
<dbReference type="OrthoDB" id="9810297at2"/>
<comment type="function">
    <text evidence="1">Specifically methylates the cytosine at position 967 (m5C967) of 16S rRNA.</text>
</comment>
<dbReference type="Gene3D" id="1.10.287.730">
    <property type="entry name" value="Helix hairpin bin"/>
    <property type="match status" value="1"/>
</dbReference>
<evidence type="ECO:0000256" key="2">
    <source>
        <dbReference type="ARBA" id="ARBA00004496"/>
    </source>
</evidence>
<comment type="subcellular location">
    <subcellularLocation>
        <location evidence="2">Cytoplasm</location>
    </subcellularLocation>
</comment>
<comment type="catalytic activity">
    <reaction evidence="13">
        <text>cytidine(967) in 16S rRNA + S-adenosyl-L-methionine = 5-methylcytidine(967) in 16S rRNA + S-adenosyl-L-homocysteine + H(+)</text>
        <dbReference type="Rhea" id="RHEA:42748"/>
        <dbReference type="Rhea" id="RHEA-COMP:10219"/>
        <dbReference type="Rhea" id="RHEA-COMP:10220"/>
        <dbReference type="ChEBI" id="CHEBI:15378"/>
        <dbReference type="ChEBI" id="CHEBI:57856"/>
        <dbReference type="ChEBI" id="CHEBI:59789"/>
        <dbReference type="ChEBI" id="CHEBI:74483"/>
        <dbReference type="ChEBI" id="CHEBI:82748"/>
        <dbReference type="EC" id="2.1.1.176"/>
    </reaction>
</comment>
<evidence type="ECO:0000256" key="5">
    <source>
        <dbReference type="ARBA" id="ARBA00022490"/>
    </source>
</evidence>
<feature type="binding site" evidence="14">
    <location>
        <position position="384"/>
    </location>
    <ligand>
        <name>S-adenosyl-L-methionine</name>
        <dbReference type="ChEBI" id="CHEBI:59789"/>
    </ligand>
</feature>
<feature type="active site" description="Nucleophile" evidence="14">
    <location>
        <position position="437"/>
    </location>
</feature>
<dbReference type="NCBIfam" id="TIGR00563">
    <property type="entry name" value="rsmB"/>
    <property type="match status" value="1"/>
</dbReference>
<name>A0A2N8L1Z8_9BURK</name>
<proteinExistence type="inferred from homology"/>
<dbReference type="AlphaFoldDB" id="A0A2N8L1Z8"/>
<evidence type="ECO:0000259" key="15">
    <source>
        <dbReference type="PROSITE" id="PS51686"/>
    </source>
</evidence>
<dbReference type="PROSITE" id="PS51686">
    <property type="entry name" value="SAM_MT_RSMB_NOP"/>
    <property type="match status" value="1"/>
</dbReference>
<comment type="caution">
    <text evidence="16">The sequence shown here is derived from an EMBL/GenBank/DDBJ whole genome shotgun (WGS) entry which is preliminary data.</text>
</comment>
<dbReference type="GO" id="GO:0003723">
    <property type="term" value="F:RNA binding"/>
    <property type="evidence" value="ECO:0007669"/>
    <property type="project" value="UniProtKB-UniRule"/>
</dbReference>
<evidence type="ECO:0000256" key="8">
    <source>
        <dbReference type="ARBA" id="ARBA00022679"/>
    </source>
</evidence>
<evidence type="ECO:0000256" key="1">
    <source>
        <dbReference type="ARBA" id="ARBA00002724"/>
    </source>
</evidence>
<dbReference type="GO" id="GO:0070475">
    <property type="term" value="P:rRNA base methylation"/>
    <property type="evidence" value="ECO:0007669"/>
    <property type="project" value="TreeGrafter"/>
</dbReference>
<dbReference type="Pfam" id="PF01189">
    <property type="entry name" value="Methyltr_RsmB-F"/>
    <property type="match status" value="1"/>
</dbReference>
<dbReference type="InterPro" id="IPR018314">
    <property type="entry name" value="RsmB/NOL1/NOP2-like_CS"/>
</dbReference>
<evidence type="ECO:0000256" key="11">
    <source>
        <dbReference type="ARBA" id="ARBA00030399"/>
    </source>
</evidence>
<evidence type="ECO:0000256" key="10">
    <source>
        <dbReference type="ARBA" id="ARBA00022884"/>
    </source>
</evidence>
<evidence type="ECO:0000256" key="9">
    <source>
        <dbReference type="ARBA" id="ARBA00022691"/>
    </source>
</evidence>
<dbReference type="PRINTS" id="PR02008">
    <property type="entry name" value="RCMTFAMILY"/>
</dbReference>
<dbReference type="InterPro" id="IPR001678">
    <property type="entry name" value="MeTrfase_RsmB-F_NOP2_dom"/>
</dbReference>
<sequence>MGHCVRIAKSLQCQVLPAGLEGLLPYTEAVSPTAKPSSVASSSPAPAKLAPPLHKLLLQVADAVQAVRAGRSLTELLAQCPAELRPGTQSLSFHVLRHLGAAEALRAVLAPKSPPPKVEGLLLTALALLWDQGGGPGSAPYADHTVVDQAVSAVRKRMPASAGFVNAVLRRFLRERADLQAQVTAAEAGTAGEVARYNHPRWWIEKLQADWPEVWDQLLLANNSHPPMTLRVNARQGSTAEYLQRLQAAGIAARVLGPLAPQALVLERAVPVSSLPGFAEGAVSVQDAAAQLAGPLTVLAQDGLPALPAGARVLDACSAPGGKTAHLLELADLDLLALDSDAQRLSRVQDNLQRLGQQAQLKAVDARDTASWWDGRLFDAILLDAPCSASGIVRRHPDVRWLRRPSDIAQLAAIQAQLLDALWPLLKPGGRLVYATCSLFKAEGEQQVDAFLQRQSDALRPALQAVTGHLLPLAHNGAPPDGAPPDASASASPGTEALFDGFFYAVLSKRAA</sequence>
<feature type="binding site" evidence="14">
    <location>
        <begin position="317"/>
        <end position="323"/>
    </location>
    <ligand>
        <name>S-adenosyl-L-methionine</name>
        <dbReference type="ChEBI" id="CHEBI:59789"/>
    </ligand>
</feature>
<dbReference type="InterPro" id="IPR049560">
    <property type="entry name" value="MeTrfase_RsmB-F_NOP2_cat"/>
</dbReference>
<dbReference type="PANTHER" id="PTHR22807:SF61">
    <property type="entry name" value="NOL1_NOP2_SUN FAMILY PROTEIN _ ANTITERMINATION NUSB DOMAIN-CONTAINING PROTEIN"/>
    <property type="match status" value="1"/>
</dbReference>
<evidence type="ECO:0000256" key="13">
    <source>
        <dbReference type="ARBA" id="ARBA00047283"/>
    </source>
</evidence>
<keyword evidence="17" id="KW-1185">Reference proteome</keyword>
<dbReference type="PROSITE" id="PS01153">
    <property type="entry name" value="NOL1_NOP2_SUN"/>
    <property type="match status" value="1"/>
</dbReference>
<gene>
    <name evidence="16" type="ORF">C1O66_13350</name>
</gene>
<evidence type="ECO:0000256" key="3">
    <source>
        <dbReference type="ARBA" id="ARBA00007494"/>
    </source>
</evidence>